<evidence type="ECO:0000256" key="6">
    <source>
        <dbReference type="ARBA" id="ARBA00022692"/>
    </source>
</evidence>
<keyword evidence="12 14" id="KW-0472">Membrane</keyword>
<evidence type="ECO:0000259" key="16">
    <source>
        <dbReference type="PROSITE" id="PS50999"/>
    </source>
</evidence>
<dbReference type="PROSITE" id="PS50857">
    <property type="entry name" value="COX2_CUA"/>
    <property type="match status" value="1"/>
</dbReference>
<name>A0ABD5RFM5_9EURY</name>
<dbReference type="PANTHER" id="PTHR22888">
    <property type="entry name" value="CYTOCHROME C OXIDASE, SUBUNIT II"/>
    <property type="match status" value="1"/>
</dbReference>
<dbReference type="Gene3D" id="2.60.40.420">
    <property type="entry name" value="Cupredoxins - blue copper proteins"/>
    <property type="match status" value="1"/>
</dbReference>
<evidence type="ECO:0000256" key="13">
    <source>
        <dbReference type="ARBA" id="ARBA00031389"/>
    </source>
</evidence>
<feature type="domain" description="Cytochrome oxidase subunit II transmembrane region profile" evidence="16">
    <location>
        <begin position="12"/>
        <end position="108"/>
    </location>
</feature>
<dbReference type="GO" id="GO:0016020">
    <property type="term" value="C:membrane"/>
    <property type="evidence" value="ECO:0007669"/>
    <property type="project" value="UniProtKB-SubCell"/>
</dbReference>
<evidence type="ECO:0000256" key="12">
    <source>
        <dbReference type="ARBA" id="ARBA00023136"/>
    </source>
</evidence>
<accession>A0ABD5RFM5</accession>
<comment type="similarity">
    <text evidence="2">Belongs to the cytochrome c oxidase subunit 2 family.</text>
</comment>
<dbReference type="GO" id="GO:0004129">
    <property type="term" value="F:cytochrome-c oxidase activity"/>
    <property type="evidence" value="ECO:0007669"/>
    <property type="project" value="UniProtKB-EC"/>
</dbReference>
<dbReference type="EC" id="7.1.1.9" evidence="3"/>
<evidence type="ECO:0000256" key="7">
    <source>
        <dbReference type="ARBA" id="ARBA00022723"/>
    </source>
</evidence>
<evidence type="ECO:0000259" key="15">
    <source>
        <dbReference type="PROSITE" id="PS50857"/>
    </source>
</evidence>
<dbReference type="InterPro" id="IPR002429">
    <property type="entry name" value="CcO_II-like_C"/>
</dbReference>
<dbReference type="InterPro" id="IPR008972">
    <property type="entry name" value="Cupredoxin"/>
</dbReference>
<evidence type="ECO:0000256" key="8">
    <source>
        <dbReference type="ARBA" id="ARBA00022967"/>
    </source>
</evidence>
<dbReference type="RefSeq" id="WP_227230929.1">
    <property type="nucleotide sequence ID" value="NZ_JAJCVJ010000003.1"/>
</dbReference>
<protein>
    <recommendedName>
        <fullName evidence="3">cytochrome-c oxidase</fullName>
        <ecNumber evidence="3">7.1.1.9</ecNumber>
    </recommendedName>
    <alternativeName>
        <fullName evidence="13">Cytochrome c oxidase polypeptide II</fullName>
    </alternativeName>
</protein>
<keyword evidence="9" id="KW-0249">Electron transport</keyword>
<dbReference type="Gene3D" id="1.10.287.90">
    <property type="match status" value="1"/>
</dbReference>
<keyword evidence="5" id="KW-0679">Respiratory chain</keyword>
<evidence type="ECO:0000313" key="18">
    <source>
        <dbReference type="Proteomes" id="UP001596201"/>
    </source>
</evidence>
<dbReference type="Pfam" id="PF00116">
    <property type="entry name" value="COX2"/>
    <property type="match status" value="1"/>
</dbReference>
<dbReference type="NCBIfam" id="TIGR02866">
    <property type="entry name" value="CoxB"/>
    <property type="match status" value="1"/>
</dbReference>
<dbReference type="PANTHER" id="PTHR22888:SF9">
    <property type="entry name" value="CYTOCHROME C OXIDASE SUBUNIT 2"/>
    <property type="match status" value="1"/>
</dbReference>
<gene>
    <name evidence="17" type="primary">coxB</name>
    <name evidence="17" type="ORF">ACFPJ5_18245</name>
</gene>
<keyword evidence="18" id="KW-1185">Reference proteome</keyword>
<dbReference type="Proteomes" id="UP001596201">
    <property type="component" value="Unassembled WGS sequence"/>
</dbReference>
<evidence type="ECO:0000256" key="10">
    <source>
        <dbReference type="ARBA" id="ARBA00022989"/>
    </source>
</evidence>
<organism evidence="17 18">
    <name type="scientific">Salinirubrum litoreum</name>
    <dbReference type="NCBI Taxonomy" id="1126234"/>
    <lineage>
        <taxon>Archaea</taxon>
        <taxon>Methanobacteriati</taxon>
        <taxon>Methanobacteriota</taxon>
        <taxon>Stenosarchaea group</taxon>
        <taxon>Halobacteria</taxon>
        <taxon>Halobacteriales</taxon>
        <taxon>Haloferacaceae</taxon>
        <taxon>Salinirubrum</taxon>
    </lineage>
</organism>
<dbReference type="PROSITE" id="PS00078">
    <property type="entry name" value="COX2"/>
    <property type="match status" value="1"/>
</dbReference>
<keyword evidence="6 14" id="KW-0812">Transmembrane</keyword>
<feature type="transmembrane region" description="Helical" evidence="14">
    <location>
        <begin position="42"/>
        <end position="61"/>
    </location>
</feature>
<dbReference type="InterPro" id="IPR045187">
    <property type="entry name" value="CcO_II"/>
</dbReference>
<feature type="domain" description="Cytochrome oxidase subunit II copper A binding" evidence="15">
    <location>
        <begin position="125"/>
        <end position="237"/>
    </location>
</feature>
<evidence type="ECO:0000256" key="11">
    <source>
        <dbReference type="ARBA" id="ARBA00023008"/>
    </source>
</evidence>
<comment type="subcellular location">
    <subcellularLocation>
        <location evidence="1">Membrane</location>
        <topology evidence="1">Multi-pass membrane protein</topology>
    </subcellularLocation>
</comment>
<dbReference type="InterPro" id="IPR014222">
    <property type="entry name" value="Cyt_c_oxidase_su2"/>
</dbReference>
<dbReference type="InterPro" id="IPR011759">
    <property type="entry name" value="Cyt_c_oxidase_su2_TM_dom"/>
</dbReference>
<sequence length="241" mass="26504">MQINRRFLSLCLAVVGLLSLATPVVAQSVNRAAIDELNTQLLYVALPLTLFVELTLVYAIYRFRNNDDPSPTVDDPGLEITWTAATAVILVFVGVSGFFVMTNPYLTPTAMADTGDPAANAATAGDELIVEVDAYQWGWSFHYPDANVTTRDRLVIPADRDVRFVMSSRDVIHSLYVPDLGIKQDVFPGTETVARTHATETGEYRLYCTELCGDGHARMHGAVVVLNETAYGDWQDRRSAA</sequence>
<dbReference type="PRINTS" id="PR01166">
    <property type="entry name" value="CYCOXIDASEII"/>
</dbReference>
<evidence type="ECO:0000256" key="9">
    <source>
        <dbReference type="ARBA" id="ARBA00022982"/>
    </source>
</evidence>
<dbReference type="Pfam" id="PF02790">
    <property type="entry name" value="COX2_TM"/>
    <property type="match status" value="1"/>
</dbReference>
<keyword evidence="7" id="KW-0479">Metal-binding</keyword>
<evidence type="ECO:0000256" key="14">
    <source>
        <dbReference type="SAM" id="Phobius"/>
    </source>
</evidence>
<dbReference type="GO" id="GO:0046872">
    <property type="term" value="F:metal ion binding"/>
    <property type="evidence" value="ECO:0007669"/>
    <property type="project" value="UniProtKB-KW"/>
</dbReference>
<dbReference type="InterPro" id="IPR001505">
    <property type="entry name" value="Copper_CuA"/>
</dbReference>
<evidence type="ECO:0000256" key="5">
    <source>
        <dbReference type="ARBA" id="ARBA00022660"/>
    </source>
</evidence>
<evidence type="ECO:0000256" key="2">
    <source>
        <dbReference type="ARBA" id="ARBA00007866"/>
    </source>
</evidence>
<keyword evidence="11" id="KW-0186">Copper</keyword>
<dbReference type="SUPFAM" id="SSF49503">
    <property type="entry name" value="Cupredoxins"/>
    <property type="match status" value="1"/>
</dbReference>
<dbReference type="EMBL" id="JBHSKX010000004">
    <property type="protein sequence ID" value="MFC5368870.1"/>
    <property type="molecule type" value="Genomic_DNA"/>
</dbReference>
<evidence type="ECO:0000256" key="1">
    <source>
        <dbReference type="ARBA" id="ARBA00004141"/>
    </source>
</evidence>
<proteinExistence type="inferred from homology"/>
<keyword evidence="10 14" id="KW-1133">Transmembrane helix</keyword>
<feature type="transmembrane region" description="Helical" evidence="14">
    <location>
        <begin position="82"/>
        <end position="101"/>
    </location>
</feature>
<dbReference type="PROSITE" id="PS50999">
    <property type="entry name" value="COX2_TM"/>
    <property type="match status" value="1"/>
</dbReference>
<dbReference type="SUPFAM" id="SSF81464">
    <property type="entry name" value="Cytochrome c oxidase subunit II-like, transmembrane region"/>
    <property type="match status" value="1"/>
</dbReference>
<keyword evidence="4" id="KW-0813">Transport</keyword>
<reference evidence="17 18" key="1">
    <citation type="journal article" date="2019" name="Int. J. Syst. Evol. Microbiol.">
        <title>The Global Catalogue of Microorganisms (GCM) 10K type strain sequencing project: providing services to taxonomists for standard genome sequencing and annotation.</title>
        <authorList>
            <consortium name="The Broad Institute Genomics Platform"/>
            <consortium name="The Broad Institute Genome Sequencing Center for Infectious Disease"/>
            <person name="Wu L."/>
            <person name="Ma J."/>
        </authorList>
    </citation>
    <scope>NUCLEOTIDE SEQUENCE [LARGE SCALE GENOMIC DNA]</scope>
    <source>
        <strain evidence="17 18">CGMCC 1.12237</strain>
    </source>
</reference>
<comment type="caution">
    <text evidence="17">The sequence shown here is derived from an EMBL/GenBank/DDBJ whole genome shotgun (WGS) entry which is preliminary data.</text>
</comment>
<evidence type="ECO:0000256" key="3">
    <source>
        <dbReference type="ARBA" id="ARBA00012949"/>
    </source>
</evidence>
<dbReference type="InterPro" id="IPR036257">
    <property type="entry name" value="Cyt_c_oxidase_su2_TM_sf"/>
</dbReference>
<evidence type="ECO:0000313" key="17">
    <source>
        <dbReference type="EMBL" id="MFC5368870.1"/>
    </source>
</evidence>
<evidence type="ECO:0000256" key="4">
    <source>
        <dbReference type="ARBA" id="ARBA00022448"/>
    </source>
</evidence>
<keyword evidence="8" id="KW-1278">Translocase</keyword>
<dbReference type="AlphaFoldDB" id="A0ABD5RFM5"/>